<dbReference type="STRING" id="686340.Metal_3345"/>
<protein>
    <submittedName>
        <fullName evidence="1">Uncharacterized protein</fullName>
    </submittedName>
</protein>
<dbReference type="EMBL" id="CM001475">
    <property type="protein sequence ID" value="EIC31008.1"/>
    <property type="molecule type" value="Genomic_DNA"/>
</dbReference>
<dbReference type="HOGENOM" id="CLU_2717712_0_0_6"/>
<sequence>MRHFHIASRGEYIRLWCVLTGRMNSPLPKTCQVLKTWQVYPPFQEVNIGQILKETLNKSYAWDKISAACHFR</sequence>
<proteinExistence type="predicted"/>
<dbReference type="AlphaFoldDB" id="H8GQ68"/>
<evidence type="ECO:0000313" key="2">
    <source>
        <dbReference type="Proteomes" id="UP000005090"/>
    </source>
</evidence>
<reference evidence="1 2" key="1">
    <citation type="journal article" date="2013" name="Genome Announc.">
        <title>Genome Sequence of the Obligate Gammaproteobacterial Methanotroph Methylomicrobium album Strain BG8.</title>
        <authorList>
            <person name="Kits K.D."/>
            <person name="Kalyuzhnaya M.G."/>
            <person name="Klotz M.G."/>
            <person name="Jetten M.S."/>
            <person name="Op den Camp H.J."/>
            <person name="Vuilleumier S."/>
            <person name="Bringel F."/>
            <person name="Dispirito A.A."/>
            <person name="Murrell J.C."/>
            <person name="Bruce D."/>
            <person name="Cheng J.F."/>
            <person name="Copeland A."/>
            <person name="Goodwin L."/>
            <person name="Hauser L."/>
            <person name="Lajus A."/>
            <person name="Land M.L."/>
            <person name="Lapidus A."/>
            <person name="Lucas S."/>
            <person name="Medigue C."/>
            <person name="Pitluck S."/>
            <person name="Woyke T."/>
            <person name="Zeytun A."/>
            <person name="Stein L.Y."/>
        </authorList>
    </citation>
    <scope>NUCLEOTIDE SEQUENCE [LARGE SCALE GENOMIC DNA]</scope>
    <source>
        <strain evidence="1 2">BG8</strain>
    </source>
</reference>
<gene>
    <name evidence="1" type="ORF">Metal_3345</name>
</gene>
<accession>H8GQ68</accession>
<name>H8GQ68_METAL</name>
<dbReference type="Proteomes" id="UP000005090">
    <property type="component" value="Chromosome"/>
</dbReference>
<keyword evidence="2" id="KW-1185">Reference proteome</keyword>
<evidence type="ECO:0000313" key="1">
    <source>
        <dbReference type="EMBL" id="EIC31008.1"/>
    </source>
</evidence>
<organism evidence="1 2">
    <name type="scientific">Methylomicrobium album BG8</name>
    <dbReference type="NCBI Taxonomy" id="686340"/>
    <lineage>
        <taxon>Bacteria</taxon>
        <taxon>Pseudomonadati</taxon>
        <taxon>Pseudomonadota</taxon>
        <taxon>Gammaproteobacteria</taxon>
        <taxon>Methylococcales</taxon>
        <taxon>Methylococcaceae</taxon>
        <taxon>Methylomicrobium</taxon>
    </lineage>
</organism>